<dbReference type="SUPFAM" id="SSF51735">
    <property type="entry name" value="NAD(P)-binding Rossmann-fold domains"/>
    <property type="match status" value="1"/>
</dbReference>
<dbReference type="CDD" id="cd05269">
    <property type="entry name" value="TMR_SDR_a"/>
    <property type="match status" value="1"/>
</dbReference>
<dbReference type="Pfam" id="PF13460">
    <property type="entry name" value="NAD_binding_10"/>
    <property type="match status" value="1"/>
</dbReference>
<dbReference type="InterPro" id="IPR036291">
    <property type="entry name" value="NAD(P)-bd_dom_sf"/>
</dbReference>
<dbReference type="PANTHER" id="PTHR47129">
    <property type="entry name" value="QUINONE OXIDOREDUCTASE 2"/>
    <property type="match status" value="1"/>
</dbReference>
<dbReference type="InterPro" id="IPR052718">
    <property type="entry name" value="NmrA-type_oxidoreductase"/>
</dbReference>
<reference evidence="2 3" key="1">
    <citation type="submission" date="2019-07" db="EMBL/GenBank/DDBJ databases">
        <title>Genome sequencing of the stress-tolerant strain Azospirillum brasilense Az19.</title>
        <authorList>
            <person name="Maroniche G.A."/>
            <person name="Garcia J.E."/>
            <person name="Pagnussat L."/>
            <person name="Amenta M."/>
            <person name="Creus C.M."/>
        </authorList>
    </citation>
    <scope>NUCLEOTIDE SEQUENCE [LARGE SCALE GENOMIC DNA]</scope>
    <source>
        <strain evidence="2 3">Az19</strain>
    </source>
</reference>
<dbReference type="AlphaFoldDB" id="A0A5B0KZI2"/>
<protein>
    <recommendedName>
        <fullName evidence="1">NAD(P)-binding domain-containing protein</fullName>
    </recommendedName>
</protein>
<dbReference type="EMBL" id="VEWN01000003">
    <property type="protein sequence ID" value="KAA1057103.1"/>
    <property type="molecule type" value="Genomic_DNA"/>
</dbReference>
<gene>
    <name evidence="2" type="ORF">FH063_003976</name>
</gene>
<proteinExistence type="predicted"/>
<dbReference type="PANTHER" id="PTHR47129:SF1">
    <property type="entry name" value="NMRA-LIKE DOMAIN-CONTAINING PROTEIN"/>
    <property type="match status" value="1"/>
</dbReference>
<accession>A0A5B0KZI2</accession>
<dbReference type="Gene3D" id="3.40.50.720">
    <property type="entry name" value="NAD(P)-binding Rossmann-like Domain"/>
    <property type="match status" value="1"/>
</dbReference>
<dbReference type="Gene3D" id="3.90.25.10">
    <property type="entry name" value="UDP-galactose 4-epimerase, domain 1"/>
    <property type="match status" value="1"/>
</dbReference>
<dbReference type="Proteomes" id="UP000325333">
    <property type="component" value="Unassembled WGS sequence"/>
</dbReference>
<name>A0A5B0KZI2_9PROT</name>
<evidence type="ECO:0000313" key="3">
    <source>
        <dbReference type="Proteomes" id="UP000325333"/>
    </source>
</evidence>
<comment type="caution">
    <text evidence="2">The sequence shown here is derived from an EMBL/GenBank/DDBJ whole genome shotgun (WGS) entry which is preliminary data.</text>
</comment>
<dbReference type="RefSeq" id="WP_149649502.1">
    <property type="nucleotide sequence ID" value="NZ_VEWN01000003.1"/>
</dbReference>
<evidence type="ECO:0000313" key="2">
    <source>
        <dbReference type="EMBL" id="KAA1057103.1"/>
    </source>
</evidence>
<feature type="domain" description="NAD(P)-binding" evidence="1">
    <location>
        <begin position="7"/>
        <end position="181"/>
    </location>
</feature>
<dbReference type="InterPro" id="IPR016040">
    <property type="entry name" value="NAD(P)-bd_dom"/>
</dbReference>
<sequence length="282" mass="28940">MTIAVTGATGQLGRLVIARLKETVPASGIVALVRSPAKAADLGVEAREADYGNPETLARALVGVDTLLLISSNEIGQRAAQHRNVVNAAKAAGVGRIVYTSLLHADRSPLSLAEEHRATEADIKASGIPFMILRNGWYTENHTGSVGAALAGGAFIGSAGDGRISSATRADYADAAVAVLTGSGHEGKTYELAGDEAVTLADLAAEISRQSGKNIPYRNLPEADYAAILAGFGLPEDFAKGIASWDADASKGALFDDGRQLSALIGRPTTPLSAAVAAALPR</sequence>
<organism evidence="2 3">
    <name type="scientific">Azospirillum argentinense</name>
    <dbReference type="NCBI Taxonomy" id="2970906"/>
    <lineage>
        <taxon>Bacteria</taxon>
        <taxon>Pseudomonadati</taxon>
        <taxon>Pseudomonadota</taxon>
        <taxon>Alphaproteobacteria</taxon>
        <taxon>Rhodospirillales</taxon>
        <taxon>Azospirillaceae</taxon>
        <taxon>Azospirillum</taxon>
    </lineage>
</organism>
<evidence type="ECO:0000259" key="1">
    <source>
        <dbReference type="Pfam" id="PF13460"/>
    </source>
</evidence>